<dbReference type="GeneID" id="26100415"/>
<name>A0A0M3T9C7_9GAMA</name>
<evidence type="ECO:0000256" key="2">
    <source>
        <dbReference type="ARBA" id="ARBA00022562"/>
    </source>
</evidence>
<dbReference type="Pfam" id="PF01802">
    <property type="entry name" value="Herpes_V23"/>
    <property type="match status" value="1"/>
</dbReference>
<dbReference type="GO" id="GO:0005198">
    <property type="term" value="F:structural molecule activity"/>
    <property type="evidence" value="ECO:0007669"/>
    <property type="project" value="InterPro"/>
</dbReference>
<keyword evidence="1" id="KW-0167">Capsid protein</keyword>
<dbReference type="Proteomes" id="UP000152314">
    <property type="component" value="Segment"/>
</dbReference>
<evidence type="ECO:0000313" key="4">
    <source>
        <dbReference type="EMBL" id="ALE14736.1"/>
    </source>
</evidence>
<sequence length="305" mass="34545">MQVDKKIIVTLTARLFADEISKLQERIGSIVPLQDPYRLQNLNSVGLASVCSPHRNYDYIEIYHFLSKATLAILDEVTPDSLIFTRIDHTENYHLKNVYRPFFQWDSHTKLSIIPPLLGLDDATVKLESNQFELIFPLVVPKDLGQTILQKLLLYNIYTRLHEIDPDGVNLGDAHFYTTNISYMGRMYTLDIASTNSESTLKLLDNLCMALCVLASLVPMGCYRIAPALIRHNQHHMLQMFMEFLPDFIVNIPDEPIASMADDVVKMEAFLTYLQSLGSIFNLAPSVHLSGYSSDTLSGTGWLSI</sequence>
<dbReference type="HAMAP" id="MF_04019">
    <property type="entry name" value="HSV_TRX2"/>
    <property type="match status" value="1"/>
</dbReference>
<dbReference type="RefSeq" id="YP_009173901.1">
    <property type="nucleotide sequence ID" value="NC_028099.1"/>
</dbReference>
<keyword evidence="5" id="KW-1185">Reference proteome</keyword>
<dbReference type="KEGG" id="vg:26100415"/>
<dbReference type="OrthoDB" id="7560at10239"/>
<keyword evidence="2" id="KW-1048">Host nucleus</keyword>
<keyword evidence="3" id="KW-0946">Virion</keyword>
<dbReference type="EMBL" id="KT595939">
    <property type="protein sequence ID" value="ALE14736.1"/>
    <property type="molecule type" value="Genomic_DNA"/>
</dbReference>
<proteinExistence type="inferred from homology"/>
<reference evidence="4 5" key="1">
    <citation type="journal article" date="2015" name="Genome Announc.">
        <title>First Complete Genome Sequence of Felis catus Gammaherpesvirus 1.</title>
        <authorList>
            <person name="Troyer R.M."/>
            <person name="Lee J.S."/>
            <person name="Vuyisich M."/>
            <person name="Chain P."/>
            <person name="Lo C.C."/>
            <person name="Kronmiller B."/>
            <person name="Bracha S."/>
            <person name="Avery A.C."/>
            <person name="VandeWoude S."/>
        </authorList>
    </citation>
    <scope>NUCLEOTIDE SEQUENCE [LARGE SCALE GENOMIC DNA]</scope>
    <source>
        <strain evidence="4">31286</strain>
    </source>
</reference>
<evidence type="ECO:0000256" key="3">
    <source>
        <dbReference type="ARBA" id="ARBA00022844"/>
    </source>
</evidence>
<accession>A0A0M3T9C7</accession>
<evidence type="ECO:0000256" key="1">
    <source>
        <dbReference type="ARBA" id="ARBA00022561"/>
    </source>
</evidence>
<evidence type="ECO:0000313" key="5">
    <source>
        <dbReference type="Proteomes" id="UP000152314"/>
    </source>
</evidence>
<organism evidence="4 5">
    <name type="scientific">Felid gammaherpesvirus 1</name>
    <dbReference type="NCBI Taxonomy" id="2560468"/>
    <lineage>
        <taxon>Viruses</taxon>
        <taxon>Duplodnaviria</taxon>
        <taxon>Heunggongvirae</taxon>
        <taxon>Peploviricota</taxon>
        <taxon>Herviviricetes</taxon>
        <taxon>Herpesvirales</taxon>
        <taxon>Orthoherpesviridae</taxon>
        <taxon>Gammaherpesvirinae</taxon>
        <taxon>Percavirus</taxon>
        <taxon>Percavirus felidgamma1</taxon>
    </lineage>
</organism>
<dbReference type="InterPro" id="IPR002690">
    <property type="entry name" value="Herpes_capsid_2"/>
</dbReference>
<protein>
    <submittedName>
        <fullName evidence="4">ORF26</fullName>
    </submittedName>
</protein>
<dbReference type="GO" id="GO:0019028">
    <property type="term" value="C:viral capsid"/>
    <property type="evidence" value="ECO:0007669"/>
    <property type="project" value="UniProtKB-KW"/>
</dbReference>